<evidence type="ECO:0000259" key="13">
    <source>
        <dbReference type="Pfam" id="PF12849"/>
    </source>
</evidence>
<dbReference type="InterPro" id="IPR024370">
    <property type="entry name" value="PBP_domain"/>
</dbReference>
<keyword evidence="8" id="KW-0732">Signal</keyword>
<accession>A0A430AZQ1</accession>
<evidence type="ECO:0000256" key="3">
    <source>
        <dbReference type="ARBA" id="ARBA00008725"/>
    </source>
</evidence>
<comment type="function">
    <text evidence="1">Part of the ABC transporter complex PstSACB involved in phosphate import.</text>
</comment>
<dbReference type="Pfam" id="PF12849">
    <property type="entry name" value="PBP_like_2"/>
    <property type="match status" value="1"/>
</dbReference>
<sequence>MKCGVRFITRGGFYVKKILKFSIFFLSVFFLSSCSELVDHGESITVVGSSAMQPLAEAAGEEFSSRNLGKFINVQGGGSGTGLSQVQAGAVDIGNSDVFAEEKDGIDADKLVGFKVAVVGITPIVNKEVEVDDVSMDQLRRIFTGEITNWKEVGGKDQSIVLINRASGSGTRSTFERWVLDGEPAKRAQEQDSTGMVRQIVSTTPGAISYVAFSYVNEDVHPLTIDGVAPTDENVIINRWTIWSYEHMYTKGEPTGLTKDYINFVLSDDVQKGMVGQLGYIPVTSMKVERNAAGEIIKK</sequence>
<gene>
    <name evidence="14" type="ORF">CBF29_04310</name>
</gene>
<evidence type="ECO:0000313" key="15">
    <source>
        <dbReference type="Proteomes" id="UP000287605"/>
    </source>
</evidence>
<feature type="domain" description="PBP" evidence="13">
    <location>
        <begin position="43"/>
        <end position="269"/>
    </location>
</feature>
<dbReference type="GO" id="GO:0042301">
    <property type="term" value="F:phosphate ion binding"/>
    <property type="evidence" value="ECO:0007669"/>
    <property type="project" value="UniProtKB-UniRule"/>
</dbReference>
<dbReference type="GO" id="GO:0005886">
    <property type="term" value="C:plasma membrane"/>
    <property type="evidence" value="ECO:0007669"/>
    <property type="project" value="UniProtKB-SubCell"/>
</dbReference>
<dbReference type="Proteomes" id="UP000287605">
    <property type="component" value="Unassembled WGS sequence"/>
</dbReference>
<organism evidence="14 15">
    <name type="scientific">Vagococcus elongatus</name>
    <dbReference type="NCBI Taxonomy" id="180344"/>
    <lineage>
        <taxon>Bacteria</taxon>
        <taxon>Bacillati</taxon>
        <taxon>Bacillota</taxon>
        <taxon>Bacilli</taxon>
        <taxon>Lactobacillales</taxon>
        <taxon>Enterococcaceae</taxon>
        <taxon>Vagococcus</taxon>
    </lineage>
</organism>
<dbReference type="EMBL" id="NGKA01000005">
    <property type="protein sequence ID" value="RSU13482.1"/>
    <property type="molecule type" value="Genomic_DNA"/>
</dbReference>
<evidence type="ECO:0000256" key="7">
    <source>
        <dbReference type="ARBA" id="ARBA00022592"/>
    </source>
</evidence>
<name>A0A430AZQ1_9ENTE</name>
<evidence type="ECO:0000256" key="6">
    <source>
        <dbReference type="ARBA" id="ARBA00022475"/>
    </source>
</evidence>
<dbReference type="InterPro" id="IPR050811">
    <property type="entry name" value="Phosphate_ABC_transporter"/>
</dbReference>
<keyword evidence="11 12" id="KW-0449">Lipoprotein</keyword>
<dbReference type="PANTHER" id="PTHR30570">
    <property type="entry name" value="PERIPLASMIC PHOSPHATE BINDING COMPONENT OF PHOSPHATE ABC TRANSPORTER"/>
    <property type="match status" value="1"/>
</dbReference>
<dbReference type="GO" id="GO:0006817">
    <property type="term" value="P:phosphate ion transport"/>
    <property type="evidence" value="ECO:0007669"/>
    <property type="project" value="UniProtKB-UniRule"/>
</dbReference>
<protein>
    <recommendedName>
        <fullName evidence="12">Phosphate-binding protein</fullName>
    </recommendedName>
</protein>
<comment type="subunit">
    <text evidence="4 12">The complex is composed of two ATP-binding proteins (PstB), two transmembrane proteins (PstC and PstA) and a solute-binding protein (PstS).</text>
</comment>
<dbReference type="AlphaFoldDB" id="A0A430AZQ1"/>
<proteinExistence type="inferred from homology"/>
<dbReference type="SUPFAM" id="SSF53850">
    <property type="entry name" value="Periplasmic binding protein-like II"/>
    <property type="match status" value="1"/>
</dbReference>
<comment type="similarity">
    <text evidence="3 12">Belongs to the PstS family.</text>
</comment>
<comment type="subcellular location">
    <subcellularLocation>
        <location evidence="2 12">Cell membrane</location>
        <topology evidence="2 12">Lipid-anchor</topology>
    </subcellularLocation>
</comment>
<comment type="function">
    <text evidence="12">Involved in the system for phosphate transport across the cytoplasmic membrane.</text>
</comment>
<dbReference type="NCBIfam" id="TIGR02136">
    <property type="entry name" value="ptsS_2"/>
    <property type="match status" value="1"/>
</dbReference>
<evidence type="ECO:0000256" key="8">
    <source>
        <dbReference type="ARBA" id="ARBA00022729"/>
    </source>
</evidence>
<keyword evidence="15" id="KW-1185">Reference proteome</keyword>
<evidence type="ECO:0000256" key="9">
    <source>
        <dbReference type="ARBA" id="ARBA00023136"/>
    </source>
</evidence>
<dbReference type="OrthoDB" id="9790048at2"/>
<evidence type="ECO:0000256" key="2">
    <source>
        <dbReference type="ARBA" id="ARBA00004193"/>
    </source>
</evidence>
<evidence type="ECO:0000256" key="10">
    <source>
        <dbReference type="ARBA" id="ARBA00023139"/>
    </source>
</evidence>
<keyword evidence="5 12" id="KW-0813">Transport</keyword>
<evidence type="ECO:0000256" key="4">
    <source>
        <dbReference type="ARBA" id="ARBA00011529"/>
    </source>
</evidence>
<comment type="caution">
    <text evidence="14">The sequence shown here is derived from an EMBL/GenBank/DDBJ whole genome shotgun (WGS) entry which is preliminary data.</text>
</comment>
<evidence type="ECO:0000256" key="5">
    <source>
        <dbReference type="ARBA" id="ARBA00022448"/>
    </source>
</evidence>
<keyword evidence="7 12" id="KW-0592">Phosphate transport</keyword>
<evidence type="ECO:0000313" key="14">
    <source>
        <dbReference type="EMBL" id="RSU13482.1"/>
    </source>
</evidence>
<evidence type="ECO:0000256" key="11">
    <source>
        <dbReference type="ARBA" id="ARBA00023288"/>
    </source>
</evidence>
<keyword evidence="6 12" id="KW-1003">Cell membrane</keyword>
<dbReference type="CDD" id="cd13653">
    <property type="entry name" value="PBP2_phosphate_like_1"/>
    <property type="match status" value="1"/>
</dbReference>
<evidence type="ECO:0000256" key="1">
    <source>
        <dbReference type="ARBA" id="ARBA00002841"/>
    </source>
</evidence>
<dbReference type="InterPro" id="IPR011862">
    <property type="entry name" value="Phos-bd"/>
</dbReference>
<keyword evidence="10 12" id="KW-0564">Palmitate</keyword>
<keyword evidence="9" id="KW-0472">Membrane</keyword>
<evidence type="ECO:0000256" key="12">
    <source>
        <dbReference type="RuleBase" id="RU367119"/>
    </source>
</evidence>
<dbReference type="PROSITE" id="PS51257">
    <property type="entry name" value="PROKAR_LIPOPROTEIN"/>
    <property type="match status" value="1"/>
</dbReference>
<dbReference type="Gene3D" id="3.40.190.10">
    <property type="entry name" value="Periplasmic binding protein-like II"/>
    <property type="match status" value="2"/>
</dbReference>
<dbReference type="PANTHER" id="PTHR30570:SF4">
    <property type="entry name" value="PHOSPHATE-BINDING PROTEIN PSTS 1"/>
    <property type="match status" value="1"/>
</dbReference>
<reference evidence="14 15" key="1">
    <citation type="submission" date="2017-05" db="EMBL/GenBank/DDBJ databases">
        <title>Vagococcus spp. assemblies.</title>
        <authorList>
            <person name="Gulvik C.A."/>
        </authorList>
    </citation>
    <scope>NUCLEOTIDE SEQUENCE [LARGE SCALE GENOMIC DNA]</scope>
    <source>
        <strain evidence="14 15">CCUG 51432</strain>
    </source>
</reference>